<comment type="caution">
    <text evidence="1">The sequence shown here is derived from an EMBL/GenBank/DDBJ whole genome shotgun (WGS) entry which is preliminary data.</text>
</comment>
<dbReference type="Proteomes" id="UP000828390">
    <property type="component" value="Unassembled WGS sequence"/>
</dbReference>
<evidence type="ECO:0000313" key="2">
    <source>
        <dbReference type="Proteomes" id="UP000828390"/>
    </source>
</evidence>
<keyword evidence="2" id="KW-1185">Reference proteome</keyword>
<dbReference type="PANTHER" id="PTHR47526:SF4">
    <property type="entry name" value="SWIM-TYPE DOMAIN-CONTAINING PROTEIN"/>
    <property type="match status" value="1"/>
</dbReference>
<sequence length="90" mass="10321">MLDTVKIKPIYRDGLDPIDKVRYENKLAIVGGVDPYECKEQWSEDVGILPSVTYPDIVNYLIFTPSRFKIDDLKAWKSLEAVNQLCSGWV</sequence>
<dbReference type="PANTHER" id="PTHR47526">
    <property type="entry name" value="ATP-DEPENDENT DNA HELICASE"/>
    <property type="match status" value="1"/>
</dbReference>
<evidence type="ECO:0000313" key="1">
    <source>
        <dbReference type="EMBL" id="KAH3721902.1"/>
    </source>
</evidence>
<dbReference type="AlphaFoldDB" id="A0A9D4CCZ8"/>
<reference evidence="1" key="1">
    <citation type="journal article" date="2019" name="bioRxiv">
        <title>The Genome of the Zebra Mussel, Dreissena polymorpha: A Resource for Invasive Species Research.</title>
        <authorList>
            <person name="McCartney M.A."/>
            <person name="Auch B."/>
            <person name="Kono T."/>
            <person name="Mallez S."/>
            <person name="Zhang Y."/>
            <person name="Obille A."/>
            <person name="Becker A."/>
            <person name="Abrahante J.E."/>
            <person name="Garbe J."/>
            <person name="Badalamenti J.P."/>
            <person name="Herman A."/>
            <person name="Mangelson H."/>
            <person name="Liachko I."/>
            <person name="Sullivan S."/>
            <person name="Sone E.D."/>
            <person name="Koren S."/>
            <person name="Silverstein K.A.T."/>
            <person name="Beckman K.B."/>
            <person name="Gohl D.M."/>
        </authorList>
    </citation>
    <scope>NUCLEOTIDE SEQUENCE</scope>
    <source>
        <strain evidence="1">Duluth1</strain>
        <tissue evidence="1">Whole animal</tissue>
    </source>
</reference>
<organism evidence="1 2">
    <name type="scientific">Dreissena polymorpha</name>
    <name type="common">Zebra mussel</name>
    <name type="synonym">Mytilus polymorpha</name>
    <dbReference type="NCBI Taxonomy" id="45954"/>
    <lineage>
        <taxon>Eukaryota</taxon>
        <taxon>Metazoa</taxon>
        <taxon>Spiralia</taxon>
        <taxon>Lophotrochozoa</taxon>
        <taxon>Mollusca</taxon>
        <taxon>Bivalvia</taxon>
        <taxon>Autobranchia</taxon>
        <taxon>Heteroconchia</taxon>
        <taxon>Euheterodonta</taxon>
        <taxon>Imparidentia</taxon>
        <taxon>Neoheterodontei</taxon>
        <taxon>Myida</taxon>
        <taxon>Dreissenoidea</taxon>
        <taxon>Dreissenidae</taxon>
        <taxon>Dreissena</taxon>
    </lineage>
</organism>
<reference evidence="1" key="2">
    <citation type="submission" date="2020-11" db="EMBL/GenBank/DDBJ databases">
        <authorList>
            <person name="McCartney M.A."/>
            <person name="Auch B."/>
            <person name="Kono T."/>
            <person name="Mallez S."/>
            <person name="Becker A."/>
            <person name="Gohl D.M."/>
            <person name="Silverstein K.A.T."/>
            <person name="Koren S."/>
            <person name="Bechman K.B."/>
            <person name="Herman A."/>
            <person name="Abrahante J.E."/>
            <person name="Garbe J."/>
        </authorList>
    </citation>
    <scope>NUCLEOTIDE SEQUENCE</scope>
    <source>
        <strain evidence="1">Duluth1</strain>
        <tissue evidence="1">Whole animal</tissue>
    </source>
</reference>
<name>A0A9D4CCZ8_DREPO</name>
<protein>
    <submittedName>
        <fullName evidence="1">Uncharacterized protein</fullName>
    </submittedName>
</protein>
<accession>A0A9D4CCZ8</accession>
<gene>
    <name evidence="1" type="ORF">DPMN_064851</name>
</gene>
<proteinExistence type="predicted"/>
<dbReference type="EMBL" id="JAIWYP010000013">
    <property type="protein sequence ID" value="KAH3721902.1"/>
    <property type="molecule type" value="Genomic_DNA"/>
</dbReference>